<evidence type="ECO:0000313" key="2">
    <source>
        <dbReference type="Proteomes" id="UP001201161"/>
    </source>
</evidence>
<sequence length="153" mass="17104">MELDWAKGNVILADGVEVARAERSWFRERAEVQIGPEAWLYRATSGWTWSSLVAELDGVERLQARRSGFFTNRWAVTGGPEPYEVTNSGFWGTRLAISRRGTQVGEARMSGVFTTRSRIELTEPVTPQVGCFLLWVSHVEFTRRAHSNGAGAS</sequence>
<organism evidence="1 2">
    <name type="scientific">Nocardioides potassii</name>
    <dbReference type="NCBI Taxonomy" id="2911371"/>
    <lineage>
        <taxon>Bacteria</taxon>
        <taxon>Bacillati</taxon>
        <taxon>Actinomycetota</taxon>
        <taxon>Actinomycetes</taxon>
        <taxon>Propionibacteriales</taxon>
        <taxon>Nocardioidaceae</taxon>
        <taxon>Nocardioides</taxon>
    </lineage>
</organism>
<dbReference type="Proteomes" id="UP001201161">
    <property type="component" value="Unassembled WGS sequence"/>
</dbReference>
<gene>
    <name evidence="1" type="ORF">L2K70_08320</name>
</gene>
<evidence type="ECO:0000313" key="1">
    <source>
        <dbReference type="EMBL" id="MCF6377606.1"/>
    </source>
</evidence>
<name>A0ABS9H8R0_9ACTN</name>
<dbReference type="EMBL" id="JAKJHZ010000005">
    <property type="protein sequence ID" value="MCF6377606.1"/>
    <property type="molecule type" value="Genomic_DNA"/>
</dbReference>
<protein>
    <recommendedName>
        <fullName evidence="3">DUF1349 domain-containing protein</fullName>
    </recommendedName>
</protein>
<comment type="caution">
    <text evidence="1">The sequence shown here is derived from an EMBL/GenBank/DDBJ whole genome shotgun (WGS) entry which is preliminary data.</text>
</comment>
<evidence type="ECO:0008006" key="3">
    <source>
        <dbReference type="Google" id="ProtNLM"/>
    </source>
</evidence>
<keyword evidence="2" id="KW-1185">Reference proteome</keyword>
<accession>A0ABS9H8R0</accession>
<reference evidence="1 2" key="1">
    <citation type="submission" date="2022-01" db="EMBL/GenBank/DDBJ databases">
        <title>Nocardioides sp. nov., an actinomycete isolated from mining soil.</title>
        <authorList>
            <person name="Liu L."/>
        </authorList>
    </citation>
    <scope>NUCLEOTIDE SEQUENCE [LARGE SCALE GENOMIC DNA]</scope>
    <source>
        <strain evidence="1 2">KLBMP 9356</strain>
    </source>
</reference>
<proteinExistence type="predicted"/>
<dbReference type="RefSeq" id="WP_236401196.1">
    <property type="nucleotide sequence ID" value="NZ_JAKJHZ010000005.1"/>
</dbReference>